<sequence length="160" mass="17787">MIQKDGVMSAQCICPTTCPSYGDSGEGLCASFACNAPLECVVKDDKPSCVCPQCTDELREVCASDGRTYSNACKMRKAACEAGVTLFVKYNGICGTRMRQEKLSILLILRSREWQGRVSLPYGMLPKTFFCNNFQINSDQIRNDLFIPRINLFLSVEPTE</sequence>
<gene>
    <name evidence="3" type="ORF">NECAME_14775</name>
</gene>
<dbReference type="GO" id="GO:0030154">
    <property type="term" value="P:cell differentiation"/>
    <property type="evidence" value="ECO:0007669"/>
    <property type="project" value="TreeGrafter"/>
</dbReference>
<dbReference type="AlphaFoldDB" id="W2SL72"/>
<proteinExistence type="predicted"/>
<protein>
    <submittedName>
        <fullName evidence="3">Kazal-type serine protease inhibitor domain protein</fullName>
    </submittedName>
</protein>
<evidence type="ECO:0000313" key="4">
    <source>
        <dbReference type="Proteomes" id="UP000053676"/>
    </source>
</evidence>
<keyword evidence="1" id="KW-1015">Disulfide bond</keyword>
<dbReference type="Pfam" id="PF07648">
    <property type="entry name" value="Kazal_2"/>
    <property type="match status" value="1"/>
</dbReference>
<dbReference type="SUPFAM" id="SSF100895">
    <property type="entry name" value="Kazal-type serine protease inhibitors"/>
    <property type="match status" value="1"/>
</dbReference>
<organism evidence="3 4">
    <name type="scientific">Necator americanus</name>
    <name type="common">Human hookworm</name>
    <dbReference type="NCBI Taxonomy" id="51031"/>
    <lineage>
        <taxon>Eukaryota</taxon>
        <taxon>Metazoa</taxon>
        <taxon>Ecdysozoa</taxon>
        <taxon>Nematoda</taxon>
        <taxon>Chromadorea</taxon>
        <taxon>Rhabditida</taxon>
        <taxon>Rhabditina</taxon>
        <taxon>Rhabditomorpha</taxon>
        <taxon>Strongyloidea</taxon>
        <taxon>Ancylostomatidae</taxon>
        <taxon>Bunostominae</taxon>
        <taxon>Necator</taxon>
    </lineage>
</organism>
<evidence type="ECO:0000259" key="2">
    <source>
        <dbReference type="PROSITE" id="PS51465"/>
    </source>
</evidence>
<evidence type="ECO:0000313" key="3">
    <source>
        <dbReference type="EMBL" id="ETN70419.1"/>
    </source>
</evidence>
<dbReference type="OrthoDB" id="88467at2759"/>
<dbReference type="EMBL" id="KI668961">
    <property type="protein sequence ID" value="ETN70419.1"/>
    <property type="molecule type" value="Genomic_DNA"/>
</dbReference>
<dbReference type="STRING" id="51031.W2SL72"/>
<reference evidence="4" key="1">
    <citation type="journal article" date="2014" name="Nat. Genet.">
        <title>Genome of the human hookworm Necator americanus.</title>
        <authorList>
            <person name="Tang Y.T."/>
            <person name="Gao X."/>
            <person name="Rosa B.A."/>
            <person name="Abubucker S."/>
            <person name="Hallsworth-Pepin K."/>
            <person name="Martin J."/>
            <person name="Tyagi R."/>
            <person name="Heizer E."/>
            <person name="Zhang X."/>
            <person name="Bhonagiri-Palsikar V."/>
            <person name="Minx P."/>
            <person name="Warren W.C."/>
            <person name="Wang Q."/>
            <person name="Zhan B."/>
            <person name="Hotez P.J."/>
            <person name="Sternberg P.W."/>
            <person name="Dougall A."/>
            <person name="Gaze S.T."/>
            <person name="Mulvenna J."/>
            <person name="Sotillo J."/>
            <person name="Ranganathan S."/>
            <person name="Rabelo E.M."/>
            <person name="Wilson R.K."/>
            <person name="Felgner P.L."/>
            <person name="Bethony J."/>
            <person name="Hawdon J.M."/>
            <person name="Gasser R.B."/>
            <person name="Loukas A."/>
            <person name="Mitreva M."/>
        </authorList>
    </citation>
    <scope>NUCLEOTIDE SEQUENCE [LARGE SCALE GENOMIC DNA]</scope>
</reference>
<accession>W2SL72</accession>
<name>W2SL72_NECAM</name>
<dbReference type="KEGG" id="nai:NECAME_14775"/>
<dbReference type="InterPro" id="IPR036058">
    <property type="entry name" value="Kazal_dom_sf"/>
</dbReference>
<dbReference type="GO" id="GO:0005615">
    <property type="term" value="C:extracellular space"/>
    <property type="evidence" value="ECO:0007669"/>
    <property type="project" value="TreeGrafter"/>
</dbReference>
<dbReference type="InterPro" id="IPR002350">
    <property type="entry name" value="Kazal_dom"/>
</dbReference>
<dbReference type="PROSITE" id="PS51465">
    <property type="entry name" value="KAZAL_2"/>
    <property type="match status" value="1"/>
</dbReference>
<dbReference type="Gene3D" id="3.30.60.30">
    <property type="match status" value="1"/>
</dbReference>
<dbReference type="PANTHER" id="PTHR10913">
    <property type="entry name" value="FOLLISTATIN-RELATED"/>
    <property type="match status" value="1"/>
</dbReference>
<dbReference type="GO" id="GO:0030510">
    <property type="term" value="P:regulation of BMP signaling pathway"/>
    <property type="evidence" value="ECO:0007669"/>
    <property type="project" value="TreeGrafter"/>
</dbReference>
<keyword evidence="4" id="KW-1185">Reference proteome</keyword>
<feature type="domain" description="Kazal-like" evidence="2">
    <location>
        <begin position="50"/>
        <end position="96"/>
    </location>
</feature>
<dbReference type="CDD" id="cd00104">
    <property type="entry name" value="KAZAL_FS"/>
    <property type="match status" value="1"/>
</dbReference>
<dbReference type="SMART" id="SM00280">
    <property type="entry name" value="KAZAL"/>
    <property type="match status" value="1"/>
</dbReference>
<dbReference type="Proteomes" id="UP000053676">
    <property type="component" value="Unassembled WGS sequence"/>
</dbReference>
<evidence type="ECO:0000256" key="1">
    <source>
        <dbReference type="ARBA" id="ARBA00023157"/>
    </source>
</evidence>
<dbReference type="InterPro" id="IPR050653">
    <property type="entry name" value="Prot_Inhib_GrowthFact_Antg"/>
</dbReference>
<dbReference type="PANTHER" id="PTHR10913:SF81">
    <property type="entry name" value="KAZAL-LIKE DOMAIN-CONTAINING PROTEIN"/>
    <property type="match status" value="1"/>
</dbReference>